<keyword evidence="1" id="KW-0472">Membrane</keyword>
<comment type="caution">
    <text evidence="2">The sequence shown here is derived from an EMBL/GenBank/DDBJ whole genome shotgun (WGS) entry which is preliminary data.</text>
</comment>
<dbReference type="AlphaFoldDB" id="A0A9D2KGS8"/>
<keyword evidence="1" id="KW-0812">Transmembrane</keyword>
<reference evidence="2" key="1">
    <citation type="journal article" date="2021" name="PeerJ">
        <title>Extensive microbial diversity within the chicken gut microbiome revealed by metagenomics and culture.</title>
        <authorList>
            <person name="Gilroy R."/>
            <person name="Ravi A."/>
            <person name="Getino M."/>
            <person name="Pursley I."/>
            <person name="Horton D.L."/>
            <person name="Alikhan N.F."/>
            <person name="Baker D."/>
            <person name="Gharbi K."/>
            <person name="Hall N."/>
            <person name="Watson M."/>
            <person name="Adriaenssens E.M."/>
            <person name="Foster-Nyarko E."/>
            <person name="Jarju S."/>
            <person name="Secka A."/>
            <person name="Antonio M."/>
            <person name="Oren A."/>
            <person name="Chaudhuri R.R."/>
            <person name="La Ragione R."/>
            <person name="Hildebrand F."/>
            <person name="Pallen M.J."/>
        </authorList>
    </citation>
    <scope>NUCLEOTIDE SEQUENCE</scope>
    <source>
        <strain evidence="2">CHK156-179</strain>
    </source>
</reference>
<evidence type="ECO:0000313" key="3">
    <source>
        <dbReference type="Proteomes" id="UP000824221"/>
    </source>
</evidence>
<name>A0A9D2KGS8_9FIRM</name>
<evidence type="ECO:0000313" key="2">
    <source>
        <dbReference type="EMBL" id="HJA02523.1"/>
    </source>
</evidence>
<gene>
    <name evidence="2" type="ORF">H9797_03980</name>
</gene>
<organism evidence="2 3">
    <name type="scientific">Candidatus Gallimonas gallistercoris</name>
    <dbReference type="NCBI Taxonomy" id="2838602"/>
    <lineage>
        <taxon>Bacteria</taxon>
        <taxon>Bacillati</taxon>
        <taxon>Bacillota</taxon>
        <taxon>Clostridia</taxon>
        <taxon>Candidatus Gallimonas</taxon>
    </lineage>
</organism>
<evidence type="ECO:0008006" key="4">
    <source>
        <dbReference type="Google" id="ProtNLM"/>
    </source>
</evidence>
<accession>A0A9D2KGS8</accession>
<proteinExistence type="predicted"/>
<feature type="transmembrane region" description="Helical" evidence="1">
    <location>
        <begin position="12"/>
        <end position="39"/>
    </location>
</feature>
<protein>
    <recommendedName>
        <fullName evidence="4">PH domain-containing protein</fullName>
    </recommendedName>
</protein>
<sequence length="164" mass="18834">MNENKRYPFSFTPLMLALFWTGLILCLAGFALTAWRFVVFLNEGGLSPYGWAQYALLFFACLVLAVLLVSMLVRSQYVIGEKYIVLQLGIVRVKYPLKELRHIHLFRGSQKLALYFEGEKPSYAAVVIKSSLFDEFVQELLSRCPSADFSFSTPEEENEEKKKK</sequence>
<evidence type="ECO:0000256" key="1">
    <source>
        <dbReference type="SAM" id="Phobius"/>
    </source>
</evidence>
<dbReference type="Proteomes" id="UP000824221">
    <property type="component" value="Unassembled WGS sequence"/>
</dbReference>
<reference evidence="2" key="2">
    <citation type="submission" date="2021-04" db="EMBL/GenBank/DDBJ databases">
        <authorList>
            <person name="Gilroy R."/>
        </authorList>
    </citation>
    <scope>NUCLEOTIDE SEQUENCE</scope>
    <source>
        <strain evidence="2">CHK156-179</strain>
    </source>
</reference>
<keyword evidence="1" id="KW-1133">Transmembrane helix</keyword>
<dbReference type="EMBL" id="DXAJ01000060">
    <property type="protein sequence ID" value="HJA02523.1"/>
    <property type="molecule type" value="Genomic_DNA"/>
</dbReference>
<feature type="transmembrane region" description="Helical" evidence="1">
    <location>
        <begin position="51"/>
        <end position="73"/>
    </location>
</feature>